<dbReference type="InterPro" id="IPR006083">
    <property type="entry name" value="PRK/URK"/>
</dbReference>
<dbReference type="GO" id="GO:0044211">
    <property type="term" value="P:CTP salvage"/>
    <property type="evidence" value="ECO:0007669"/>
    <property type="project" value="UniProtKB-UniPathway"/>
</dbReference>
<dbReference type="Proteomes" id="UP000193685">
    <property type="component" value="Unassembled WGS sequence"/>
</dbReference>
<dbReference type="PRINTS" id="PR00988">
    <property type="entry name" value="URIDINKINASE"/>
</dbReference>
<feature type="domain" description="Phosphoribulokinase/uridine kinase" evidence="9">
    <location>
        <begin position="13"/>
        <end position="203"/>
    </location>
</feature>
<comment type="catalytic activity">
    <reaction evidence="8">
        <text>cytidine + ATP = CMP + ADP + H(+)</text>
        <dbReference type="Rhea" id="RHEA:24674"/>
        <dbReference type="ChEBI" id="CHEBI:15378"/>
        <dbReference type="ChEBI" id="CHEBI:17562"/>
        <dbReference type="ChEBI" id="CHEBI:30616"/>
        <dbReference type="ChEBI" id="CHEBI:60377"/>
        <dbReference type="ChEBI" id="CHEBI:456216"/>
        <dbReference type="EC" id="2.7.1.48"/>
    </reaction>
</comment>
<protein>
    <recommendedName>
        <fullName evidence="8">Uridine kinase</fullName>
        <ecNumber evidence="8">2.7.1.48</ecNumber>
    </recommendedName>
</protein>
<dbReference type="Pfam" id="PF00485">
    <property type="entry name" value="PRK"/>
    <property type="match status" value="1"/>
</dbReference>
<dbReference type="UniPathway" id="UPA00579">
    <property type="reaction ID" value="UER00640"/>
</dbReference>
<keyword evidence="6 8" id="KW-0418">Kinase</keyword>
<evidence type="ECO:0000259" key="10">
    <source>
        <dbReference type="Pfam" id="PF14681"/>
    </source>
</evidence>
<dbReference type="CDD" id="cd06223">
    <property type="entry name" value="PRTases_typeI"/>
    <property type="match status" value="1"/>
</dbReference>
<evidence type="ECO:0000256" key="6">
    <source>
        <dbReference type="ARBA" id="ARBA00022777"/>
    </source>
</evidence>
<keyword evidence="7 8" id="KW-0067">ATP-binding</keyword>
<proteinExistence type="inferred from homology"/>
<dbReference type="OMA" id="EPQLHCE"/>
<dbReference type="UniPathway" id="UPA00574">
    <property type="reaction ID" value="UER00637"/>
</dbReference>
<dbReference type="FunFam" id="3.40.50.300:FF:000339">
    <property type="entry name" value="Uridine kinase"/>
    <property type="match status" value="1"/>
</dbReference>
<evidence type="ECO:0000256" key="4">
    <source>
        <dbReference type="ARBA" id="ARBA00022679"/>
    </source>
</evidence>
<comment type="pathway">
    <text evidence="1 8">Pyrimidine metabolism; UMP biosynthesis via salvage pathway; UMP from uridine: step 1/1.</text>
</comment>
<evidence type="ECO:0000313" key="11">
    <source>
        <dbReference type="EMBL" id="ORY81386.1"/>
    </source>
</evidence>
<evidence type="ECO:0000256" key="7">
    <source>
        <dbReference type="ARBA" id="ARBA00022840"/>
    </source>
</evidence>
<evidence type="ECO:0000256" key="1">
    <source>
        <dbReference type="ARBA" id="ARBA00004690"/>
    </source>
</evidence>
<keyword evidence="5 8" id="KW-0547">Nucleotide-binding</keyword>
<dbReference type="GeneID" id="63784418"/>
<comment type="catalytic activity">
    <reaction evidence="8">
        <text>uridine + ATP = UMP + ADP + H(+)</text>
        <dbReference type="Rhea" id="RHEA:16825"/>
        <dbReference type="ChEBI" id="CHEBI:15378"/>
        <dbReference type="ChEBI" id="CHEBI:16704"/>
        <dbReference type="ChEBI" id="CHEBI:30616"/>
        <dbReference type="ChEBI" id="CHEBI:57865"/>
        <dbReference type="ChEBI" id="CHEBI:456216"/>
        <dbReference type="EC" id="2.7.1.48"/>
    </reaction>
</comment>
<dbReference type="InterPro" id="IPR000836">
    <property type="entry name" value="PRTase_dom"/>
</dbReference>
<dbReference type="Gene3D" id="3.40.50.2020">
    <property type="match status" value="1"/>
</dbReference>
<feature type="domain" description="Phosphoribosyltransferase" evidence="10">
    <location>
        <begin position="253"/>
        <end position="454"/>
    </location>
</feature>
<accession>A0A1Y2FDJ5</accession>
<dbReference type="GO" id="GO:0005524">
    <property type="term" value="F:ATP binding"/>
    <property type="evidence" value="ECO:0007669"/>
    <property type="project" value="UniProtKB-KW"/>
</dbReference>
<dbReference type="FunFam" id="3.40.50.2020:FF:000010">
    <property type="entry name" value="Uridine-cytidine kinase"/>
    <property type="match status" value="1"/>
</dbReference>
<evidence type="ECO:0000256" key="3">
    <source>
        <dbReference type="ARBA" id="ARBA00005408"/>
    </source>
</evidence>
<dbReference type="EC" id="2.7.1.48" evidence="8"/>
<dbReference type="STRING" id="56484.A0A1Y2FDJ5"/>
<organism evidence="11 12">
    <name type="scientific">Protomyces lactucae-debilis</name>
    <dbReference type="NCBI Taxonomy" id="2754530"/>
    <lineage>
        <taxon>Eukaryota</taxon>
        <taxon>Fungi</taxon>
        <taxon>Dikarya</taxon>
        <taxon>Ascomycota</taxon>
        <taxon>Taphrinomycotina</taxon>
        <taxon>Taphrinomycetes</taxon>
        <taxon>Taphrinales</taxon>
        <taxon>Protomycetaceae</taxon>
        <taxon>Protomyces</taxon>
    </lineage>
</organism>
<dbReference type="SUPFAM" id="SSF53271">
    <property type="entry name" value="PRTase-like"/>
    <property type="match status" value="1"/>
</dbReference>
<dbReference type="NCBIfam" id="TIGR00235">
    <property type="entry name" value="udk"/>
    <property type="match status" value="1"/>
</dbReference>
<evidence type="ECO:0000256" key="5">
    <source>
        <dbReference type="ARBA" id="ARBA00022741"/>
    </source>
</evidence>
<dbReference type="AlphaFoldDB" id="A0A1Y2FDJ5"/>
<dbReference type="EMBL" id="MCFI01000011">
    <property type="protein sequence ID" value="ORY81386.1"/>
    <property type="molecule type" value="Genomic_DNA"/>
</dbReference>
<dbReference type="RefSeq" id="XP_040724762.1">
    <property type="nucleotide sequence ID" value="XM_040867819.1"/>
</dbReference>
<evidence type="ECO:0000256" key="2">
    <source>
        <dbReference type="ARBA" id="ARBA00004784"/>
    </source>
</evidence>
<keyword evidence="4 8" id="KW-0808">Transferase</keyword>
<dbReference type="GO" id="GO:0044206">
    <property type="term" value="P:UMP salvage"/>
    <property type="evidence" value="ECO:0007669"/>
    <property type="project" value="UniProtKB-UniPathway"/>
</dbReference>
<evidence type="ECO:0000256" key="8">
    <source>
        <dbReference type="RuleBase" id="RU003825"/>
    </source>
</evidence>
<dbReference type="OrthoDB" id="738517at2759"/>
<dbReference type="Gene3D" id="3.40.50.300">
    <property type="entry name" value="P-loop containing nucleotide triphosphate hydrolases"/>
    <property type="match status" value="1"/>
</dbReference>
<name>A0A1Y2FDJ5_PROLT</name>
<dbReference type="CDD" id="cd02023">
    <property type="entry name" value="UMPK"/>
    <property type="match status" value="1"/>
</dbReference>
<dbReference type="Pfam" id="PF14681">
    <property type="entry name" value="UPRTase"/>
    <property type="match status" value="1"/>
</dbReference>
<dbReference type="NCBIfam" id="NF004018">
    <property type="entry name" value="PRK05480.1"/>
    <property type="match status" value="1"/>
</dbReference>
<dbReference type="SUPFAM" id="SSF52540">
    <property type="entry name" value="P-loop containing nucleoside triphosphate hydrolases"/>
    <property type="match status" value="1"/>
</dbReference>
<evidence type="ECO:0000313" key="12">
    <source>
        <dbReference type="Proteomes" id="UP000193685"/>
    </source>
</evidence>
<comment type="pathway">
    <text evidence="2 8">Pyrimidine metabolism; CTP biosynthesis via salvage pathway; CTP from cytidine: step 1/3.</text>
</comment>
<dbReference type="InterPro" id="IPR000764">
    <property type="entry name" value="Uridine_kinase-like"/>
</dbReference>
<evidence type="ECO:0000259" key="9">
    <source>
        <dbReference type="Pfam" id="PF00485"/>
    </source>
</evidence>
<comment type="similarity">
    <text evidence="3 8">Belongs to the uridine kinase family.</text>
</comment>
<dbReference type="InterPro" id="IPR027417">
    <property type="entry name" value="P-loop_NTPase"/>
</dbReference>
<dbReference type="GO" id="GO:0004849">
    <property type="term" value="F:uridine kinase activity"/>
    <property type="evidence" value="ECO:0007669"/>
    <property type="project" value="UniProtKB-EC"/>
</dbReference>
<gene>
    <name evidence="11" type="ORF">BCR37DRAFT_348081</name>
</gene>
<dbReference type="InterPro" id="IPR029057">
    <property type="entry name" value="PRTase-like"/>
</dbReference>
<dbReference type="PANTHER" id="PTHR10285">
    <property type="entry name" value="URIDINE KINASE"/>
    <property type="match status" value="1"/>
</dbReference>
<dbReference type="GO" id="GO:0043771">
    <property type="term" value="F:cytidine kinase activity"/>
    <property type="evidence" value="ECO:0007669"/>
    <property type="project" value="RHEA"/>
</dbReference>
<sequence length="455" mass="50302">MPSYRPPWLAQWIIGVAGASGSGKTTFAREVVASLGVPWVVIVSLDSFYKVLTPEQSAEAHKDNYQFDHPQAFDWDLLIQTLEDLKAGKRVEIPVYSFAKHARLPDASVPLYGVNVVVLEGIYALHDDPRLQALLDMKIYLDTDSDVCLARRLARDTRERGRDLKGILAQYSKWVKPAFDATVRPQMHRADVIIPRGCDNKVALKMVVRHIEHALAKKSEQHQQHLAQLRQTCSQDGQTEADNLPSTVSVLEQTNQVRGIHTIIRNGKTERDDFIFYLERMATLIVERSLEGLPHTEKHVTTACGQYRGAQLSVPITGVSIMRAGEIFEVALRQAIRDCQIGKLLIQSDSRTGEPRLHYLKLPKGIASHQILLLDAQIASAATAIMAVRVLLDHGVPEEQITFVAILASALGVRALASVYPKLKVVVGAVDEGLMGVSNHIKPGAGNLGQRYFGA</sequence>
<keyword evidence="12" id="KW-1185">Reference proteome</keyword>
<reference evidence="11 12" key="1">
    <citation type="submission" date="2016-07" db="EMBL/GenBank/DDBJ databases">
        <title>Pervasive Adenine N6-methylation of Active Genes in Fungi.</title>
        <authorList>
            <consortium name="DOE Joint Genome Institute"/>
            <person name="Mondo S.J."/>
            <person name="Dannebaum R.O."/>
            <person name="Kuo R.C."/>
            <person name="Labutti K."/>
            <person name="Haridas S."/>
            <person name="Kuo A."/>
            <person name="Salamov A."/>
            <person name="Ahrendt S.R."/>
            <person name="Lipzen A."/>
            <person name="Sullivan W."/>
            <person name="Andreopoulos W.B."/>
            <person name="Clum A."/>
            <person name="Lindquist E."/>
            <person name="Daum C."/>
            <person name="Ramamoorthy G.K."/>
            <person name="Gryganskyi A."/>
            <person name="Culley D."/>
            <person name="Magnuson J.K."/>
            <person name="James T.Y."/>
            <person name="O'Malley M.A."/>
            <person name="Stajich J.E."/>
            <person name="Spatafora J.W."/>
            <person name="Visel A."/>
            <person name="Grigoriev I.V."/>
        </authorList>
    </citation>
    <scope>NUCLEOTIDE SEQUENCE [LARGE SCALE GENOMIC DNA]</scope>
    <source>
        <strain evidence="11 12">12-1054</strain>
    </source>
</reference>
<comment type="caution">
    <text evidence="11">The sequence shown here is derived from an EMBL/GenBank/DDBJ whole genome shotgun (WGS) entry which is preliminary data.</text>
</comment>